<keyword evidence="5" id="KW-0812">Transmembrane</keyword>
<dbReference type="InterPro" id="IPR043538">
    <property type="entry name" value="XYLT"/>
</dbReference>
<evidence type="ECO:0000256" key="4">
    <source>
        <dbReference type="ARBA" id="ARBA00022679"/>
    </source>
</evidence>
<keyword evidence="6" id="KW-0479">Metal-binding</keyword>
<evidence type="ECO:0000256" key="8">
    <source>
        <dbReference type="ARBA" id="ARBA00022968"/>
    </source>
</evidence>
<evidence type="ECO:0000256" key="10">
    <source>
        <dbReference type="ARBA" id="ARBA00023034"/>
    </source>
</evidence>
<keyword evidence="7" id="KW-0256">Endoplasmic reticulum</keyword>
<evidence type="ECO:0000313" key="16">
    <source>
        <dbReference type="Proteomes" id="UP000032049"/>
    </source>
</evidence>
<evidence type="ECO:0000256" key="2">
    <source>
        <dbReference type="ARBA" id="ARBA00004648"/>
    </source>
</evidence>
<dbReference type="GO" id="GO:0016020">
    <property type="term" value="C:membrane"/>
    <property type="evidence" value="ECO:0007669"/>
    <property type="project" value="InterPro"/>
</dbReference>
<dbReference type="STRING" id="1503925.TH53_01350"/>
<reference evidence="15 16" key="1">
    <citation type="submission" date="2015-01" db="EMBL/GenBank/DDBJ databases">
        <title>Draft genome sequence of Pedobacter sp. NL19 isolated from sludge of an effluent treatment pond in an abandoned uranium mine.</title>
        <authorList>
            <person name="Santos T."/>
            <person name="Caetano T."/>
            <person name="Covas C."/>
            <person name="Cruz A."/>
            <person name="Mendo S."/>
        </authorList>
    </citation>
    <scope>NUCLEOTIDE SEQUENCE [LARGE SCALE GENOMIC DNA]</scope>
    <source>
        <strain evidence="15 16">NL19</strain>
    </source>
</reference>
<comment type="subcellular location">
    <subcellularLocation>
        <location evidence="2">Endoplasmic reticulum membrane</location>
        <topology evidence="2">Single-pass type II membrane protein</topology>
    </subcellularLocation>
    <subcellularLocation>
        <location evidence="1">Golgi apparatus membrane</location>
        <topology evidence="1">Single-pass type II membrane protein</topology>
    </subcellularLocation>
</comment>
<dbReference type="Pfam" id="PF02485">
    <property type="entry name" value="Branch"/>
    <property type="match status" value="1"/>
</dbReference>
<gene>
    <name evidence="15" type="ORF">TH53_01350</name>
</gene>
<dbReference type="PANTHER" id="PTHR46025:SF3">
    <property type="entry name" value="XYLOSYLTRANSFERASE OXT"/>
    <property type="match status" value="1"/>
</dbReference>
<dbReference type="GO" id="GO:0030158">
    <property type="term" value="F:protein xylosyltransferase activity"/>
    <property type="evidence" value="ECO:0007669"/>
    <property type="project" value="InterPro"/>
</dbReference>
<dbReference type="EMBL" id="JXRA01000006">
    <property type="protein sequence ID" value="KIO78768.1"/>
    <property type="molecule type" value="Genomic_DNA"/>
</dbReference>
<keyword evidence="12" id="KW-1015">Disulfide bond</keyword>
<dbReference type="AlphaFoldDB" id="A0A0D0FAE3"/>
<evidence type="ECO:0000256" key="5">
    <source>
        <dbReference type="ARBA" id="ARBA00022692"/>
    </source>
</evidence>
<proteinExistence type="predicted"/>
<evidence type="ECO:0000313" key="15">
    <source>
        <dbReference type="EMBL" id="KIO78768.1"/>
    </source>
</evidence>
<dbReference type="Proteomes" id="UP000032049">
    <property type="component" value="Unassembled WGS sequence"/>
</dbReference>
<evidence type="ECO:0000256" key="14">
    <source>
        <dbReference type="ARBA" id="ARBA00042865"/>
    </source>
</evidence>
<evidence type="ECO:0000256" key="7">
    <source>
        <dbReference type="ARBA" id="ARBA00022824"/>
    </source>
</evidence>
<keyword evidence="3" id="KW-0328">Glycosyltransferase</keyword>
<protein>
    <recommendedName>
        <fullName evidence="14">Peptide O-xylosyltransferase</fullName>
    </recommendedName>
</protein>
<dbReference type="GO" id="GO:0015012">
    <property type="term" value="P:heparan sulfate proteoglycan biosynthetic process"/>
    <property type="evidence" value="ECO:0007669"/>
    <property type="project" value="TreeGrafter"/>
</dbReference>
<keyword evidence="8" id="KW-0735">Signal-anchor</keyword>
<keyword evidence="4" id="KW-0808">Transferase</keyword>
<dbReference type="RefSeq" id="WP_041877636.1">
    <property type="nucleotide sequence ID" value="NZ_CP157278.1"/>
</dbReference>
<sequence>MRIAHIIITHKNPHQLSRLLKRMQHPDFDFYIHVDKKTDIRQYEFLTALEGVQFIKNRLICNWGGYSTLQAMVSSLKEVLDNGNQYGFYNLLSGQDYPLKSNNEICEFFEQNPDKSFIYYEAENSLWWESAVNRFQRYHLTDYNFRGKFFVENMLNKILPLRKFPMSMKLYGGSKSSWWTINRESAQYVAKFFDTEVKINKFLKYCWGTDEFVIPTILINSPLKYNIINDNLRYIDFPEGMANPKILGLEDIDKMISSSMFFARKFDISINTDILDKIDEHIAQHI</sequence>
<keyword evidence="11" id="KW-0472">Membrane</keyword>
<organism evidence="15 16">
    <name type="scientific">Pedobacter lusitanus</name>
    <dbReference type="NCBI Taxonomy" id="1503925"/>
    <lineage>
        <taxon>Bacteria</taxon>
        <taxon>Pseudomonadati</taxon>
        <taxon>Bacteroidota</taxon>
        <taxon>Sphingobacteriia</taxon>
        <taxon>Sphingobacteriales</taxon>
        <taxon>Sphingobacteriaceae</taxon>
        <taxon>Pedobacter</taxon>
    </lineage>
</organism>
<evidence type="ECO:0000256" key="1">
    <source>
        <dbReference type="ARBA" id="ARBA00004323"/>
    </source>
</evidence>
<evidence type="ECO:0000256" key="12">
    <source>
        <dbReference type="ARBA" id="ARBA00023157"/>
    </source>
</evidence>
<evidence type="ECO:0000256" key="11">
    <source>
        <dbReference type="ARBA" id="ARBA00023136"/>
    </source>
</evidence>
<evidence type="ECO:0000256" key="6">
    <source>
        <dbReference type="ARBA" id="ARBA00022723"/>
    </source>
</evidence>
<dbReference type="OrthoDB" id="7943907at2"/>
<dbReference type="GO" id="GO:0046872">
    <property type="term" value="F:metal ion binding"/>
    <property type="evidence" value="ECO:0007669"/>
    <property type="project" value="UniProtKB-KW"/>
</dbReference>
<comment type="caution">
    <text evidence="15">The sequence shown here is derived from an EMBL/GenBank/DDBJ whole genome shotgun (WGS) entry which is preliminary data.</text>
</comment>
<evidence type="ECO:0000256" key="13">
    <source>
        <dbReference type="ARBA" id="ARBA00023180"/>
    </source>
</evidence>
<accession>A0A0D0FAE3</accession>
<dbReference type="InterPro" id="IPR003406">
    <property type="entry name" value="Glyco_trans_14"/>
</dbReference>
<dbReference type="GO" id="GO:0050650">
    <property type="term" value="P:chondroitin sulfate proteoglycan biosynthetic process"/>
    <property type="evidence" value="ECO:0007669"/>
    <property type="project" value="TreeGrafter"/>
</dbReference>
<keyword evidence="13" id="KW-0325">Glycoprotein</keyword>
<keyword evidence="16" id="KW-1185">Reference proteome</keyword>
<evidence type="ECO:0000256" key="9">
    <source>
        <dbReference type="ARBA" id="ARBA00022989"/>
    </source>
</evidence>
<keyword evidence="10" id="KW-0333">Golgi apparatus</keyword>
<evidence type="ECO:0000256" key="3">
    <source>
        <dbReference type="ARBA" id="ARBA00022676"/>
    </source>
</evidence>
<dbReference type="PANTHER" id="PTHR46025">
    <property type="entry name" value="XYLOSYLTRANSFERASE OXT"/>
    <property type="match status" value="1"/>
</dbReference>
<name>A0A0D0FAE3_9SPHI</name>
<keyword evidence="9" id="KW-1133">Transmembrane helix</keyword>